<feature type="region of interest" description="Disordered" evidence="1">
    <location>
        <begin position="2952"/>
        <end position="2978"/>
    </location>
</feature>
<sequence length="3130" mass="318886">MSTLLEALSDGVEWLGVSQNFRLQVATYLGSILAMPLDGTSLVTMYRRSTLTELGLQVPQTWREMLAFIRTYTAAEERYRLSGREGQLPPYAICLPRGTTCTHQSYFQAVWSTIAQTHGVTQGVHFDTATLTPLIDSAAGVEAFRIFAELKTSAAPEEPDEPCARGSLGFARSRCALTLGAYAPQIAILLDANANVSVAQSDVGVSRLPGSDVVWARGGTQNGGTGVSGGGELKLCDTTLCPHSVLMDVVPAPADGGSTAGGRSSSTSSWHAQASLAAGPAPQPCLVNHAPQSPASLLVGAVNRRSDVLAQLLGYQLLLYLASPSRYLDTAAAGGEESSSASTSTSSKAAVSPLRVMEPVRPALLSPSSTPVWAAAGHDQDEVLGALPVLAEATQHPNHAWGLRMTNGAYYREVLENIIEGIEQGLVVPDDMAAATLDELEHHSTNTSEAGLGAATSGPAVQHRHRGRALGQVTEFTSATKPVGLAAALSRAAALTSAYYPPSAYRNNYLASLVAHSMDHAHDLDPAASSQSSDGGTSTGVLVGAVLGAVGGVALVLTITVVLVVFGTRGGGVHAALNRRLPWLMMALGLRRRRFKPHNYDISEHAQVKAPGISERSALLVTDIEDSTRLWEEFAADVMSRALQLHHACIRHLIGDSFICAFISVKHAVAFATELQTQLLVLPWPQELLADKICMPVYTDLPEGFPFTHHEPEEMEAATPRGVADIDASGRAGPGEGACSPFASAPGAARSALRSGGRARRRGAAAVDVMDLSCSTARLDGFTQNGYNNTSGPPTPTAMSMSAAAQMVGRPRPSLAALEHICSMRRSQEGARRSNVAGGGRSMSAAALQGRLHFLRSSGASAIAHSSGGSSGSAGGGTPRSKAAAILASARAAASAAADRLGWDGAARGDSTGALPRLRIPLGRGSVPGSVEHSAASRAAIAAPAPASGDLLDGEEAPGAEEAGSAPLWGTHERSTTACVLQRERDSCMQQRRPPQLLIPTSVGGEEEFSSCSWFSSSGGGSGSEEEGCRNGGGGSTAGGGSCDRSDLPDGATISALTSGYYDLFSEPMSPAHNADAAAHTEQGQGHRHVHGGAHQGEEQGEAADPGGEPHHRRHRWHHCSRHSNGSQDEPGHLHGHGHEPRDRNSITVALPPVLPWLPSGRQAYAVNALAEVTANELVDMDGTAEALAGGPASFAPETGVATADDEKTDVFHCSDDNEDLLLSVTTALPTAQHHRSSIPYTTAAVPAAQSEGEESLRLYPHVSRVTGSLALAPRPSRLAAQDSAPAPGWAAGHRPPMLLVPQALDVEDTAGDAGADMCGNRDSRAAEQAQRSMTDIHTSPSVGALLRTAGGIATPASVKGMSGRPTAAGMAYDQVSDFASSAAGTPEVAAAAVAMEVLEAAMPPPLWTPPAPGHTLGQLLAELPPGSFFTAAAAVGRTRRLLMFRGLRVRVGIHTGVSSAAEMQYNAASARIVYGGPCVAMCKAIADYANGGQIFLSAAAKEQLDEAVHRHNGGKPPGILMLRLGAYMKESSSTAAAVAAAAVTAAPASADANLLGQCTPRRLLSRMPPSSNNITALAGGGYSVGGIGRNSMLLQRAQTTGAESAAGAMPASVNGYSASAAVSRQTTRADTGALVGPASAVRHSSGLQSAAPGALCTAQLAASASGTATPTAPLANKGPALLPSSLMLPASTSNIEAPQQQQEQWQQPRPHSGIPKARSLMQLQQQTEPVSSGSRRRALAGESGVAAGQSAAPIKETAVYWLTSSSLSQRLALVARPRVPKDHSPLQDVYSAPVGRLTYVVLQVPAATALMAWDAEVACGALRLLHDMARSTIRKYTHDAYLSCARPGELTAAFSSAAVAVRWAEGLRKELLHAPWSEALLAHELCEVVEAPESDSSVALSDFFEDEAAGTTDLDGQLRCAPRSFKPGRSRSGAPSAATASDMQRRVSTSSASVGVIGHLSRQQLRSCDAGADKGGGSSDGRNRGTSAQGLRGDAAVGSSMAAGGLAAWISSRLDKAGGAGVAGASAPASPLALGSTPRRRHATTAGVLAFNPTNAIGSATASPPSTPRASAAEGPGIVAPLVAAAAVGSSSVVGGAAQATSLPPAALEASGSASLMGPFTHVPSRLGLMHRPATTPQATSPLPHPAAATGTVATLSVSVTGGSASVSTTGLLAPQSAHVLSRKLVATPSLGASRPPCGDNSPRTSMSATPCGGGGDLQRPGASSAPDAAAGIDVAVEAGDGGTLAQPLEPAGIDCASMRVVSAGLSAYSREPEEGPLEAPAQGPSAASNTTTVHELTTSPRCSAQLAAPATTGSPSTATSATHLLLSGCNSIPRLHTNATPSPIVVLEPSCGGGRGRTTSMAAAVAEYMEARQSQARCGTGETGAPAAGCNSSICCQNSLSSALDSLQAGELQAAPLEPTSIDEPLAAAAGSGLSGAGTGPRGFSEGSAHGSRMLRSVPASLKLRFPRPAPAQRPPQPQPGTKQTATAGMPRLELSAGLAMAMARPGAAALPRTPSLPALAAPSDGGGAAVRMAPRLQLGYVRTGGRPSPLNDTPSPLGEQRPQSPLSTTSPRSPPGDTTPRQSPTHRPHSARPPLPHLHQQLRLGNAISLEAEFRQRIGAGLHVAPGAEHAAAAHGNGPASHRSKGADALETIAEPMPASALDGAAATAAESAAAARPGASPRTTVVPGEALAHRSQVVSLDEILPQRLDPQGLPLEWPPEQQLQLQQQLLQQAVAGTRCEDTVAGADGRTQHLLLRGLRIRVGIATGSVTWSAADHTHELSYSGKPVRLAERLAGAVAAGGQVVCCAVTCQEALAAQQYELQLAAAVGQRGSNGNGNRASAGRSLSAQPSSIAEAAQERDPAGVAVDGSAAQAVADAAGASSLVDNAPMLMAFMPVMEGHAPAYLGRVRDKKKRWKQVVYVVSLFPPDAPPPSLAAVAAVNRPRLPPAVPPTPAVDRHSGSLMPLSRSPATPAGTPRGVGFGSGSGFFPPTPSTARSHAPMPLLKLAGAARTGMAAVAAVAAAAGLKQPSRAALAVTPPGARLTSAAGSFVGRVNTGNSVPAGGAGCGYGSMPLPKLLVPLAQVGAQAAKGGSQEQGVAPDRTEAGRESDVDGILIEAAASALDVI</sequence>
<feature type="region of interest" description="Disordered" evidence="1">
    <location>
        <begin position="2271"/>
        <end position="2300"/>
    </location>
</feature>
<dbReference type="EMBL" id="JAEHOD010000001">
    <property type="protein sequence ID" value="KAG2454614.1"/>
    <property type="molecule type" value="Genomic_DNA"/>
</dbReference>
<dbReference type="Proteomes" id="UP000613740">
    <property type="component" value="Unassembled WGS sequence"/>
</dbReference>
<feature type="compositionally biased region" description="Gly residues" evidence="1">
    <location>
        <begin position="1030"/>
        <end position="1042"/>
    </location>
</feature>
<feature type="region of interest" description="Disordered" evidence="1">
    <location>
        <begin position="2836"/>
        <end position="2868"/>
    </location>
</feature>
<feature type="compositionally biased region" description="Polar residues" evidence="1">
    <location>
        <begin position="782"/>
        <end position="800"/>
    </location>
</feature>
<feature type="compositionally biased region" description="Pro residues" evidence="1">
    <location>
        <begin position="2470"/>
        <end position="2481"/>
    </location>
</feature>
<dbReference type="OrthoDB" id="546707at2759"/>
<organism evidence="2 3">
    <name type="scientific">Chlamydomonas schloesseri</name>
    <dbReference type="NCBI Taxonomy" id="2026947"/>
    <lineage>
        <taxon>Eukaryota</taxon>
        <taxon>Viridiplantae</taxon>
        <taxon>Chlorophyta</taxon>
        <taxon>core chlorophytes</taxon>
        <taxon>Chlorophyceae</taxon>
        <taxon>CS clade</taxon>
        <taxon>Chlamydomonadales</taxon>
        <taxon>Chlamydomonadaceae</taxon>
        <taxon>Chlamydomonas</taxon>
    </lineage>
</organism>
<feature type="compositionally biased region" description="Polar residues" evidence="1">
    <location>
        <begin position="1939"/>
        <end position="1954"/>
    </location>
</feature>
<dbReference type="Gene3D" id="3.30.70.1230">
    <property type="entry name" value="Nucleotide cyclase"/>
    <property type="match status" value="4"/>
</dbReference>
<feature type="compositionally biased region" description="Basic and acidic residues" evidence="1">
    <location>
        <begin position="1130"/>
        <end position="1145"/>
    </location>
</feature>
<feature type="region of interest" description="Disordered" evidence="1">
    <location>
        <begin position="3093"/>
        <end position="3113"/>
    </location>
</feature>
<feature type="region of interest" description="Disordered" evidence="1">
    <location>
        <begin position="782"/>
        <end position="807"/>
    </location>
</feature>
<dbReference type="PANTHER" id="PTHR43081">
    <property type="entry name" value="ADENYLATE CYCLASE, TERMINAL-DIFFERENTIATION SPECIFIC-RELATED"/>
    <property type="match status" value="1"/>
</dbReference>
<proteinExistence type="predicted"/>
<feature type="compositionally biased region" description="Polar residues" evidence="1">
    <location>
        <begin position="2287"/>
        <end position="2300"/>
    </location>
</feature>
<gene>
    <name evidence="2" type="ORF">HYH02_000455</name>
</gene>
<feature type="region of interest" description="Disordered" evidence="1">
    <location>
        <begin position="2543"/>
        <end position="2599"/>
    </location>
</feature>
<feature type="region of interest" description="Disordered" evidence="1">
    <location>
        <begin position="2190"/>
        <end position="2228"/>
    </location>
</feature>
<dbReference type="PANTHER" id="PTHR43081:SF1">
    <property type="entry name" value="ADENYLATE CYCLASE, TERMINAL-DIFFERENTIATION SPECIFIC"/>
    <property type="match status" value="1"/>
</dbReference>
<feature type="region of interest" description="Disordered" evidence="1">
    <location>
        <begin position="1916"/>
        <end position="1954"/>
    </location>
</feature>
<dbReference type="InterPro" id="IPR050697">
    <property type="entry name" value="Adenylyl/Guanylyl_Cyclase_3/4"/>
</dbReference>
<dbReference type="SUPFAM" id="SSF53850">
    <property type="entry name" value="Periplasmic binding protein-like II"/>
    <property type="match status" value="1"/>
</dbReference>
<feature type="compositionally biased region" description="Low complexity" evidence="1">
    <location>
        <begin position="2836"/>
        <end position="2848"/>
    </location>
</feature>
<feature type="compositionally biased region" description="Low complexity" evidence="1">
    <location>
        <begin position="2024"/>
        <end position="2037"/>
    </location>
</feature>
<evidence type="ECO:0000256" key="1">
    <source>
        <dbReference type="SAM" id="MobiDB-lite"/>
    </source>
</evidence>
<feature type="region of interest" description="Disordered" evidence="1">
    <location>
        <begin position="2021"/>
        <end position="2040"/>
    </location>
</feature>
<feature type="region of interest" description="Disordered" evidence="1">
    <location>
        <begin position="252"/>
        <end position="274"/>
    </location>
</feature>
<evidence type="ECO:0008006" key="4">
    <source>
        <dbReference type="Google" id="ProtNLM"/>
    </source>
</evidence>
<dbReference type="Gene3D" id="3.40.190.10">
    <property type="entry name" value="Periplasmic binding protein-like II"/>
    <property type="match status" value="2"/>
</dbReference>
<feature type="compositionally biased region" description="Low complexity" evidence="1">
    <location>
        <begin position="1695"/>
        <end position="1708"/>
    </location>
</feature>
<evidence type="ECO:0000313" key="2">
    <source>
        <dbReference type="EMBL" id="KAG2454614.1"/>
    </source>
</evidence>
<feature type="compositionally biased region" description="Polar residues" evidence="1">
    <location>
        <begin position="1722"/>
        <end position="1734"/>
    </location>
</feature>
<reference evidence="2" key="1">
    <citation type="journal article" date="2020" name="bioRxiv">
        <title>Comparative genomics of Chlamydomonas.</title>
        <authorList>
            <person name="Craig R.J."/>
            <person name="Hasan A.R."/>
            <person name="Ness R.W."/>
            <person name="Keightley P.D."/>
        </authorList>
    </citation>
    <scope>NUCLEOTIDE SEQUENCE</scope>
    <source>
        <strain evidence="2">CCAP 11/173</strain>
    </source>
</reference>
<feature type="region of interest" description="Disordered" evidence="1">
    <location>
        <begin position="1966"/>
        <end position="1993"/>
    </location>
</feature>
<comment type="caution">
    <text evidence="2">The sequence shown here is derived from an EMBL/GenBank/DDBJ whole genome shotgun (WGS) entry which is preliminary data.</text>
</comment>
<feature type="region of interest" description="Disordered" evidence="1">
    <location>
        <begin position="2431"/>
        <end position="2453"/>
    </location>
</feature>
<feature type="region of interest" description="Disordered" evidence="1">
    <location>
        <begin position="2468"/>
        <end position="2490"/>
    </location>
</feature>
<evidence type="ECO:0000313" key="3">
    <source>
        <dbReference type="Proteomes" id="UP000613740"/>
    </source>
</evidence>
<feature type="region of interest" description="Disordered" evidence="1">
    <location>
        <begin position="947"/>
        <end position="967"/>
    </location>
</feature>
<feature type="region of interest" description="Disordered" evidence="1">
    <location>
        <begin position="1695"/>
        <end position="1748"/>
    </location>
</feature>
<feature type="compositionally biased region" description="Low complexity" evidence="1">
    <location>
        <begin position="2563"/>
        <end position="2574"/>
    </location>
</feature>
<dbReference type="InterPro" id="IPR029787">
    <property type="entry name" value="Nucleotide_cyclase"/>
</dbReference>
<dbReference type="SUPFAM" id="SSF55073">
    <property type="entry name" value="Nucleotide cyclase"/>
    <property type="match status" value="2"/>
</dbReference>
<protein>
    <recommendedName>
        <fullName evidence="4">Guanylate cyclase domain-containing protein</fullName>
    </recommendedName>
</protein>
<feature type="compositionally biased region" description="Basic residues" evidence="1">
    <location>
        <begin position="1111"/>
        <end position="1122"/>
    </location>
</feature>
<feature type="region of interest" description="Disordered" evidence="1">
    <location>
        <begin position="904"/>
        <end position="931"/>
    </location>
</feature>
<feature type="region of interest" description="Disordered" evidence="1">
    <location>
        <begin position="1009"/>
        <end position="1046"/>
    </location>
</feature>
<name>A0A836BDC1_9CHLO</name>
<feature type="region of interest" description="Disordered" evidence="1">
    <location>
        <begin position="1073"/>
        <end position="1145"/>
    </location>
</feature>
<accession>A0A836BDC1</accession>
<keyword evidence="3" id="KW-1185">Reference proteome</keyword>